<evidence type="ECO:0000313" key="1">
    <source>
        <dbReference type="EMBL" id="CBX90704.1"/>
    </source>
</evidence>
<dbReference type="Proteomes" id="UP000002668">
    <property type="component" value="Genome"/>
</dbReference>
<organism evidence="2">
    <name type="scientific">Leptosphaeria maculans (strain JN3 / isolate v23.1.3 / race Av1-4-5-6-7-8)</name>
    <name type="common">Blackleg fungus</name>
    <name type="synonym">Phoma lingam</name>
    <dbReference type="NCBI Taxonomy" id="985895"/>
    <lineage>
        <taxon>Eukaryota</taxon>
        <taxon>Fungi</taxon>
        <taxon>Dikarya</taxon>
        <taxon>Ascomycota</taxon>
        <taxon>Pezizomycotina</taxon>
        <taxon>Dothideomycetes</taxon>
        <taxon>Pleosporomycetidae</taxon>
        <taxon>Pleosporales</taxon>
        <taxon>Pleosporineae</taxon>
        <taxon>Leptosphaeriaceae</taxon>
        <taxon>Plenodomus</taxon>
        <taxon>Plenodomus lingam/Leptosphaeria maculans species complex</taxon>
    </lineage>
</organism>
<dbReference type="VEuPathDB" id="FungiDB:LEMA_P057380.1"/>
<reference evidence="2" key="1">
    <citation type="journal article" date="2011" name="Nat. Commun.">
        <title>Effector diversification within compartments of the Leptosphaeria maculans genome affected by Repeat-Induced Point mutations.</title>
        <authorList>
            <person name="Rouxel T."/>
            <person name="Grandaubert J."/>
            <person name="Hane J.K."/>
            <person name="Hoede C."/>
            <person name="van de Wouw A.P."/>
            <person name="Couloux A."/>
            <person name="Dominguez V."/>
            <person name="Anthouard V."/>
            <person name="Bally P."/>
            <person name="Bourras S."/>
            <person name="Cozijnsen A.J."/>
            <person name="Ciuffetti L.M."/>
            <person name="Degrave A."/>
            <person name="Dilmaghani A."/>
            <person name="Duret L."/>
            <person name="Fudal I."/>
            <person name="Goodwin S.B."/>
            <person name="Gout L."/>
            <person name="Glaser N."/>
            <person name="Linglin J."/>
            <person name="Kema G.H.J."/>
            <person name="Lapalu N."/>
            <person name="Lawrence C.B."/>
            <person name="May K."/>
            <person name="Meyer M."/>
            <person name="Ollivier B."/>
            <person name="Poulain J."/>
            <person name="Schoch C.L."/>
            <person name="Simon A."/>
            <person name="Spatafora J.W."/>
            <person name="Stachowiak A."/>
            <person name="Turgeon B.G."/>
            <person name="Tyler B.M."/>
            <person name="Vincent D."/>
            <person name="Weissenbach J."/>
            <person name="Amselem J."/>
            <person name="Quesneville H."/>
            <person name="Oliver R.P."/>
            <person name="Wincker P."/>
            <person name="Balesdent M.-H."/>
            <person name="Howlett B.J."/>
        </authorList>
    </citation>
    <scope>NUCLEOTIDE SEQUENCE [LARGE SCALE GENOMIC DNA]</scope>
    <source>
        <strain evidence="2">JN3 / isolate v23.1.3 / race Av1-4-5-6-7-8</strain>
    </source>
</reference>
<dbReference type="EMBL" id="FP929065">
    <property type="protein sequence ID" value="CBX90704.1"/>
    <property type="molecule type" value="Genomic_DNA"/>
</dbReference>
<dbReference type="HOGENOM" id="CLU_1230134_0_0_1"/>
<evidence type="ECO:0000313" key="2">
    <source>
        <dbReference type="Proteomes" id="UP000002668"/>
    </source>
</evidence>
<sequence length="225" mass="26192">MYCERHVTGLVTRWDRFICLYQSMKHIVSRLTVGMRARIPASSQRQVCTGRSDSSFPAVLTPDFHDARYLDLCNSSWHGYPTIWYISGPNLTRCTTRDHQLWHLILQGSAISDKDTLCRKMAGAHKISRYHYVDVSSIMRIVRAHNRGFANDYRQQTRSLFPDFDMTYEQHGKSTFVWRQSQGYSQVLGSGTDGRNGATSYIVYPCRLPWWTPARYLQLLCYIYP</sequence>
<proteinExistence type="predicted"/>
<accession>E4ZHD4</accession>
<dbReference type="AlphaFoldDB" id="E4ZHD4"/>
<protein>
    <submittedName>
        <fullName evidence="1">Predicted protein</fullName>
    </submittedName>
</protein>
<gene>
    <name evidence="1" type="ORF">LEMA_P057380.1</name>
</gene>
<keyword evidence="2" id="KW-1185">Reference proteome</keyword>
<dbReference type="InParanoid" id="E4ZHD4"/>
<name>E4ZHD4_LEPMJ</name>